<dbReference type="RefSeq" id="WP_123044281.1">
    <property type="nucleotide sequence ID" value="NZ_RDSR01000001.1"/>
</dbReference>
<dbReference type="AlphaFoldDB" id="A0A3M8LQV0"/>
<keyword evidence="3" id="KW-1185">Reference proteome</keyword>
<feature type="compositionally biased region" description="Polar residues" evidence="1">
    <location>
        <begin position="27"/>
        <end position="38"/>
    </location>
</feature>
<feature type="compositionally biased region" description="Basic and acidic residues" evidence="1">
    <location>
        <begin position="1"/>
        <end position="12"/>
    </location>
</feature>
<name>A0A3M8LQV0_9MICO</name>
<evidence type="ECO:0000256" key="1">
    <source>
        <dbReference type="SAM" id="MobiDB-lite"/>
    </source>
</evidence>
<dbReference type="EMBL" id="RDSR01000001">
    <property type="protein sequence ID" value="RNE67249.1"/>
    <property type="molecule type" value="Genomic_DNA"/>
</dbReference>
<reference evidence="2 3" key="1">
    <citation type="submission" date="2018-11" db="EMBL/GenBank/DDBJ databases">
        <title>Cryobacterium sp. nov., isolated from rhizosphere soil of lettuce.</title>
        <authorList>
            <person name="Wang Y."/>
        </authorList>
    </citation>
    <scope>NUCLEOTIDE SEQUENCE [LARGE SCALE GENOMIC DNA]</scope>
    <source>
        <strain evidence="2 3">NEAU-85</strain>
    </source>
</reference>
<comment type="caution">
    <text evidence="2">The sequence shown here is derived from an EMBL/GenBank/DDBJ whole genome shotgun (WGS) entry which is preliminary data.</text>
</comment>
<gene>
    <name evidence="2" type="ORF">EEJ31_00220</name>
</gene>
<evidence type="ECO:0000313" key="2">
    <source>
        <dbReference type="EMBL" id="RNE67249.1"/>
    </source>
</evidence>
<evidence type="ECO:0000313" key="3">
    <source>
        <dbReference type="Proteomes" id="UP000279859"/>
    </source>
</evidence>
<proteinExistence type="predicted"/>
<feature type="region of interest" description="Disordered" evidence="1">
    <location>
        <begin position="1"/>
        <end position="129"/>
    </location>
</feature>
<dbReference type="Proteomes" id="UP000279859">
    <property type="component" value="Unassembled WGS sequence"/>
</dbReference>
<protein>
    <submittedName>
        <fullName evidence="2">Uncharacterized protein</fullName>
    </submittedName>
</protein>
<feature type="compositionally biased region" description="Basic and acidic residues" evidence="1">
    <location>
        <begin position="114"/>
        <end position="129"/>
    </location>
</feature>
<accession>A0A3M8LQV0</accession>
<sequence length="129" mass="13686">MTRNDGFDDEHVQNAFFRPDTPDAANPDTTGKLGNQENAGVPDRDDREEDAPEGRWQADLPGQLDTDKSAAGAEQGGEILDTVNAADSEASNVPGETGVNSSGNSMGDDDDLPGAERVREQEARLDDNA</sequence>
<organism evidence="2 3">
    <name type="scientific">Cryobacterium tepidiphilum</name>
    <dbReference type="NCBI Taxonomy" id="2486026"/>
    <lineage>
        <taxon>Bacteria</taxon>
        <taxon>Bacillati</taxon>
        <taxon>Actinomycetota</taxon>
        <taxon>Actinomycetes</taxon>
        <taxon>Micrococcales</taxon>
        <taxon>Microbacteriaceae</taxon>
        <taxon>Cryobacterium</taxon>
    </lineage>
</organism>